<dbReference type="GO" id="GO:0005743">
    <property type="term" value="C:mitochondrial inner membrane"/>
    <property type="evidence" value="ECO:0007669"/>
    <property type="project" value="TreeGrafter"/>
</dbReference>
<proteinExistence type="predicted"/>
<accession>A0A1G4ISX7</accession>
<keyword evidence="3" id="KW-1185">Reference proteome</keyword>
<dbReference type="PANTHER" id="PTHR28523:SF1">
    <property type="entry name" value="CYTOCHROME C OXIDASE ASSEMBLY FACTOR 1"/>
    <property type="match status" value="1"/>
</dbReference>
<reference evidence="2 3" key="1">
    <citation type="submission" date="2016-03" db="EMBL/GenBank/DDBJ databases">
        <authorList>
            <person name="Devillers H."/>
        </authorList>
    </citation>
    <scope>NUCLEOTIDE SEQUENCE [LARGE SCALE GENOMIC DNA]</scope>
    <source>
        <strain evidence="2">CBS 11717</strain>
    </source>
</reference>
<dbReference type="AlphaFoldDB" id="A0A1G4ISX7"/>
<evidence type="ECO:0000313" key="3">
    <source>
        <dbReference type="Proteomes" id="UP000191024"/>
    </source>
</evidence>
<dbReference type="Pfam" id="PF08695">
    <property type="entry name" value="Coa1"/>
    <property type="match status" value="1"/>
</dbReference>
<keyword evidence="1" id="KW-1133">Transmembrane helix</keyword>
<evidence type="ECO:0000313" key="2">
    <source>
        <dbReference type="EMBL" id="SCU79971.1"/>
    </source>
</evidence>
<gene>
    <name evidence="2" type="ORF">LAMI_0B00342G</name>
</gene>
<dbReference type="GO" id="GO:0033617">
    <property type="term" value="P:mitochondrial respiratory chain complex IV assembly"/>
    <property type="evidence" value="ECO:0007669"/>
    <property type="project" value="InterPro"/>
</dbReference>
<keyword evidence="1" id="KW-0812">Transmembrane</keyword>
<dbReference type="Proteomes" id="UP000191024">
    <property type="component" value="Chromosome B"/>
</dbReference>
<dbReference type="PANTHER" id="PTHR28523">
    <property type="entry name" value="CYTOCHROME C OXIDASE ASSEMBLY FACTOR 1"/>
    <property type="match status" value="1"/>
</dbReference>
<protein>
    <submittedName>
        <fullName evidence="2">LAMI_0B00342g1_1</fullName>
    </submittedName>
</protein>
<dbReference type="InterPro" id="IPR042432">
    <property type="entry name" value="Coa1_fungi"/>
</dbReference>
<keyword evidence="1" id="KW-0472">Membrane</keyword>
<organism evidence="2 3">
    <name type="scientific">Lachancea mirantina</name>
    <dbReference type="NCBI Taxonomy" id="1230905"/>
    <lineage>
        <taxon>Eukaryota</taxon>
        <taxon>Fungi</taxon>
        <taxon>Dikarya</taxon>
        <taxon>Ascomycota</taxon>
        <taxon>Saccharomycotina</taxon>
        <taxon>Saccharomycetes</taxon>
        <taxon>Saccharomycetales</taxon>
        <taxon>Saccharomycetaceae</taxon>
        <taxon>Lachancea</taxon>
    </lineage>
</organism>
<sequence>MLPRIVRRSILNVLKSESRCVRLLSTESPLILKDKNRPLRIERELPDPTKDRFKRRAQLLGFGVAIGVSLLCIFNYEKTQSPIISSTLYHLRRSPETRQLLGDNLDFDGLIPWVYGDLNQVAGRVNVTFYIKGSKNLQGMVKLIADRENGAKEFLIHEWSITVGDQKIDLLASSGTNTL</sequence>
<dbReference type="EMBL" id="LT598464">
    <property type="protein sequence ID" value="SCU79971.1"/>
    <property type="molecule type" value="Genomic_DNA"/>
</dbReference>
<dbReference type="STRING" id="1230905.A0A1G4ISX7"/>
<dbReference type="InterPro" id="IPR014807">
    <property type="entry name" value="Coa1"/>
</dbReference>
<name>A0A1G4ISX7_9SACH</name>
<dbReference type="OrthoDB" id="2100652at2759"/>
<feature type="transmembrane region" description="Helical" evidence="1">
    <location>
        <begin position="59"/>
        <end position="76"/>
    </location>
</feature>
<evidence type="ECO:0000256" key="1">
    <source>
        <dbReference type="SAM" id="Phobius"/>
    </source>
</evidence>